<reference evidence="3" key="1">
    <citation type="submission" date="2015-09" db="EMBL/GenBank/DDBJ databases">
        <authorList>
            <person name="Rodrigo-Torres L."/>
            <person name="Arahal D.R."/>
        </authorList>
    </citation>
    <scope>NUCLEOTIDE SEQUENCE [LARGE SCALE GENOMIC DNA]</scope>
    <source>
        <strain evidence="3">CECT 4293</strain>
    </source>
</reference>
<proteinExistence type="predicted"/>
<dbReference type="SUPFAM" id="SSF52540">
    <property type="entry name" value="P-loop containing nucleoside triphosphate hydrolases"/>
    <property type="match status" value="1"/>
</dbReference>
<evidence type="ECO:0000259" key="1">
    <source>
        <dbReference type="Pfam" id="PF13614"/>
    </source>
</evidence>
<organism evidence="2 3">
    <name type="scientific">Ruegeria atlantica</name>
    <dbReference type="NCBI Taxonomy" id="81569"/>
    <lineage>
        <taxon>Bacteria</taxon>
        <taxon>Pseudomonadati</taxon>
        <taxon>Pseudomonadota</taxon>
        <taxon>Alphaproteobacteria</taxon>
        <taxon>Rhodobacterales</taxon>
        <taxon>Roseobacteraceae</taxon>
        <taxon>Ruegeria</taxon>
    </lineage>
</organism>
<dbReference type="PANTHER" id="PTHR13696">
    <property type="entry name" value="P-LOOP CONTAINING NUCLEOSIDE TRIPHOSPHATE HYDROLASE"/>
    <property type="match status" value="1"/>
</dbReference>
<evidence type="ECO:0000313" key="3">
    <source>
        <dbReference type="Proteomes" id="UP000050786"/>
    </source>
</evidence>
<dbReference type="CDD" id="cd02042">
    <property type="entry name" value="ParAB_family"/>
    <property type="match status" value="1"/>
</dbReference>
<protein>
    <submittedName>
        <fullName evidence="2">Sporulation initiation inhibitor protein soj</fullName>
    </submittedName>
</protein>
<name>A0A0P1E5N2_9RHOB</name>
<accession>A0A0P1E5N2</accession>
<feature type="domain" description="AAA" evidence="1">
    <location>
        <begin position="1"/>
        <end position="167"/>
    </location>
</feature>
<dbReference type="EMBL" id="CYPS01000043">
    <property type="protein sequence ID" value="CUH43771.1"/>
    <property type="molecule type" value="Genomic_DNA"/>
</dbReference>
<dbReference type="RefSeq" id="WP_058273794.1">
    <property type="nucleotide sequence ID" value="NZ_CYPS01000043.1"/>
</dbReference>
<dbReference type="PANTHER" id="PTHR13696:SF52">
    <property type="entry name" value="PARA FAMILY PROTEIN CT_582"/>
    <property type="match status" value="1"/>
</dbReference>
<dbReference type="InterPro" id="IPR025669">
    <property type="entry name" value="AAA_dom"/>
</dbReference>
<dbReference type="InterPro" id="IPR027417">
    <property type="entry name" value="P-loop_NTPase"/>
</dbReference>
<dbReference type="InterPro" id="IPR050678">
    <property type="entry name" value="DNA_Partitioning_ATPase"/>
</dbReference>
<dbReference type="Pfam" id="PF13614">
    <property type="entry name" value="AAA_31"/>
    <property type="match status" value="1"/>
</dbReference>
<keyword evidence="3" id="KW-1185">Reference proteome</keyword>
<dbReference type="Proteomes" id="UP000050786">
    <property type="component" value="Unassembled WGS sequence"/>
</dbReference>
<gene>
    <name evidence="2" type="primary">soj_1</name>
    <name evidence="2" type="ORF">RUM4293_02667</name>
</gene>
<sequence>MKIIACYSNKGGVGKTATSVNLAHAYAAAGHSVLLCDLDPQGASGFYLRVKPSKKLTDARFFEDVARFTKSIRASDFEGLDVLPANMTFRDFDVFLSRMRNARSRLKKALISAGSDYEVIILDCPPNFSTLSENIFKAADQIVVPVIPTTLSERSFDQLVGFFDANKLSKKKLTAFFSMVQQRKTLHLETMDAMRKLYRKRFLHSSIPFAADIERMGQNRAPVSEFAPRSAASLAYQKLYDEMENGVVSKR</sequence>
<dbReference type="Gene3D" id="3.40.50.300">
    <property type="entry name" value="P-loop containing nucleotide triphosphate hydrolases"/>
    <property type="match status" value="1"/>
</dbReference>
<dbReference type="AlphaFoldDB" id="A0A0P1E5N2"/>
<evidence type="ECO:0000313" key="2">
    <source>
        <dbReference type="EMBL" id="CUH43771.1"/>
    </source>
</evidence>